<comment type="caution">
    <text evidence="1">The sequence shown here is derived from an EMBL/GenBank/DDBJ whole genome shotgun (WGS) entry which is preliminary data.</text>
</comment>
<keyword evidence="2" id="KW-1185">Reference proteome</keyword>
<proteinExistence type="predicted"/>
<dbReference type="AlphaFoldDB" id="A0A315ZCB7"/>
<gene>
    <name evidence="1" type="ORF">BXY45_1652</name>
</gene>
<dbReference type="Proteomes" id="UP000245469">
    <property type="component" value="Unassembled WGS sequence"/>
</dbReference>
<evidence type="ECO:0008006" key="3">
    <source>
        <dbReference type="Google" id="ProtNLM"/>
    </source>
</evidence>
<accession>A0A315ZCB7</accession>
<sequence length="76" mass="8602">MPKEKGLAKLKKIPLTEAEHVINSLHARLRSRAEQGNARLKVTFEALRRVSQDPWRIGAIAAAALMPLHREHDRTT</sequence>
<dbReference type="EMBL" id="QGDQ01000065">
    <property type="protein sequence ID" value="PWJ42458.1"/>
    <property type="molecule type" value="Genomic_DNA"/>
</dbReference>
<reference evidence="1 2" key="1">
    <citation type="submission" date="2018-03" db="EMBL/GenBank/DDBJ databases">
        <title>Genomic Encyclopedia of Archaeal and Bacterial Type Strains, Phase II (KMG-II): from individual species to whole genera.</title>
        <authorList>
            <person name="Goeker M."/>
        </authorList>
    </citation>
    <scope>NUCLEOTIDE SEQUENCE [LARGE SCALE GENOMIC DNA]</scope>
    <source>
        <strain evidence="1 2">DSM 44889</strain>
    </source>
</reference>
<evidence type="ECO:0000313" key="2">
    <source>
        <dbReference type="Proteomes" id="UP000245469"/>
    </source>
</evidence>
<name>A0A315ZCB7_9ACTN</name>
<evidence type="ECO:0000313" key="1">
    <source>
        <dbReference type="EMBL" id="PWJ42458.1"/>
    </source>
</evidence>
<protein>
    <recommendedName>
        <fullName evidence="3">DDE superfamily endonuclease</fullName>
    </recommendedName>
</protein>
<organism evidence="1 2">
    <name type="scientific">Quadrisphaera granulorum</name>
    <dbReference type="NCBI Taxonomy" id="317664"/>
    <lineage>
        <taxon>Bacteria</taxon>
        <taxon>Bacillati</taxon>
        <taxon>Actinomycetota</taxon>
        <taxon>Actinomycetes</taxon>
        <taxon>Kineosporiales</taxon>
        <taxon>Kineosporiaceae</taxon>
        <taxon>Quadrisphaera</taxon>
    </lineage>
</organism>